<sequence>MKAVISVIGKDMVGILAKVSGECEKANMNVLEVSQTLLQDMFAMIMLVDISKGNVSLAEFAEYMEEKGKENGLSIHVMHEDIFNSMHKI</sequence>
<dbReference type="PROSITE" id="PS51671">
    <property type="entry name" value="ACT"/>
    <property type="match status" value="1"/>
</dbReference>
<name>A0A6N4TI13_9FIRM</name>
<dbReference type="PANTHER" id="PTHR34875:SF6">
    <property type="entry name" value="UPF0237 PROTEIN MJ1558"/>
    <property type="match status" value="1"/>
</dbReference>
<reference evidence="4" key="1">
    <citation type="submission" date="2019-05" db="EMBL/GenBank/DDBJ databases">
        <title>Complete genome sequencing of Absiella argi strain JCM 30884.</title>
        <authorList>
            <person name="Sakamoto M."/>
            <person name="Murakami T."/>
            <person name="Mori H."/>
        </authorList>
    </citation>
    <scope>NUCLEOTIDE SEQUENCE [LARGE SCALE GENOMIC DNA]</scope>
    <source>
        <strain evidence="4">JCM 30884</strain>
    </source>
</reference>
<organism evidence="3 4">
    <name type="scientific">Amedibacterium intestinale</name>
    <dbReference type="NCBI Taxonomy" id="2583452"/>
    <lineage>
        <taxon>Bacteria</taxon>
        <taxon>Bacillati</taxon>
        <taxon>Bacillota</taxon>
        <taxon>Erysipelotrichia</taxon>
        <taxon>Erysipelotrichales</taxon>
        <taxon>Erysipelotrichaceae</taxon>
        <taxon>Amedibacterium</taxon>
    </lineage>
</organism>
<dbReference type="SUPFAM" id="SSF55021">
    <property type="entry name" value="ACT-like"/>
    <property type="match status" value="1"/>
</dbReference>
<dbReference type="CDD" id="cd04872">
    <property type="entry name" value="ACT_1ZPV"/>
    <property type="match status" value="1"/>
</dbReference>
<feature type="domain" description="ACT" evidence="2">
    <location>
        <begin position="4"/>
        <end position="78"/>
    </location>
</feature>
<evidence type="ECO:0000259" key="2">
    <source>
        <dbReference type="PROSITE" id="PS51671"/>
    </source>
</evidence>
<dbReference type="Pfam" id="PF13740">
    <property type="entry name" value="ACT_6"/>
    <property type="match status" value="1"/>
</dbReference>
<comment type="similarity">
    <text evidence="1">Belongs to the UPF0237 family.</text>
</comment>
<gene>
    <name evidence="3" type="ORF">Aargi30884_11240</name>
</gene>
<dbReference type="InterPro" id="IPR045865">
    <property type="entry name" value="ACT-like_dom_sf"/>
</dbReference>
<dbReference type="AlphaFoldDB" id="A0A6N4TI13"/>
<dbReference type="PANTHER" id="PTHR34875">
    <property type="entry name" value="UPF0237 PROTEIN MJ1558"/>
    <property type="match status" value="1"/>
</dbReference>
<accession>A0A6N4TI13</accession>
<proteinExistence type="inferred from homology"/>
<dbReference type="NCBIfam" id="NF001220">
    <property type="entry name" value="PRK00194.1"/>
    <property type="match status" value="1"/>
</dbReference>
<dbReference type="Gene3D" id="3.30.70.260">
    <property type="match status" value="1"/>
</dbReference>
<dbReference type="HAMAP" id="MF_01054">
    <property type="entry name" value="UPF0237"/>
    <property type="match status" value="1"/>
</dbReference>
<dbReference type="EMBL" id="AP019695">
    <property type="protein sequence ID" value="BBK22221.1"/>
    <property type="molecule type" value="Genomic_DNA"/>
</dbReference>
<dbReference type="KEGG" id="aarg:Aargi30884_11240"/>
<evidence type="ECO:0000313" key="4">
    <source>
        <dbReference type="Proteomes" id="UP000464754"/>
    </source>
</evidence>
<evidence type="ECO:0000256" key="1">
    <source>
        <dbReference type="HAMAP-Rule" id="MF_01054"/>
    </source>
</evidence>
<protein>
    <recommendedName>
        <fullName evidence="1">UPF0237 protein Aargi30884_11240</fullName>
    </recommendedName>
</protein>
<keyword evidence="4" id="KW-1185">Reference proteome</keyword>
<evidence type="ECO:0000313" key="3">
    <source>
        <dbReference type="EMBL" id="BBK22221.1"/>
    </source>
</evidence>
<dbReference type="Proteomes" id="UP000464754">
    <property type="component" value="Chromosome"/>
</dbReference>
<dbReference type="RefSeq" id="WP_115715391.1">
    <property type="nucleotide sequence ID" value="NZ_AP019695.1"/>
</dbReference>
<dbReference type="InterPro" id="IPR002912">
    <property type="entry name" value="ACT_dom"/>
</dbReference>
<dbReference type="InterPro" id="IPR022986">
    <property type="entry name" value="UPF0237_ACT"/>
</dbReference>
<dbReference type="InterPro" id="IPR050990">
    <property type="entry name" value="UPF0237/GcvR_regulator"/>
</dbReference>